<keyword evidence="1" id="KW-0812">Transmembrane</keyword>
<keyword evidence="1" id="KW-0472">Membrane</keyword>
<reference evidence="4" key="1">
    <citation type="submission" date="2021-02" db="EMBL/GenBank/DDBJ databases">
        <authorList>
            <person name="Nowell W R."/>
        </authorList>
    </citation>
    <scope>NUCLEOTIDE SEQUENCE</scope>
</reference>
<comment type="caution">
    <text evidence="4">The sequence shown here is derived from an EMBL/GenBank/DDBJ whole genome shotgun (WGS) entry which is preliminary data.</text>
</comment>
<dbReference type="GO" id="GO:0006629">
    <property type="term" value="P:lipid metabolic process"/>
    <property type="evidence" value="ECO:0007669"/>
    <property type="project" value="InterPro"/>
</dbReference>
<feature type="domain" description="Fatty acid desaturase" evidence="2">
    <location>
        <begin position="74"/>
        <end position="328"/>
    </location>
</feature>
<evidence type="ECO:0000256" key="1">
    <source>
        <dbReference type="SAM" id="Phobius"/>
    </source>
</evidence>
<dbReference type="Proteomes" id="UP000663860">
    <property type="component" value="Unassembled WGS sequence"/>
</dbReference>
<evidence type="ECO:0000313" key="4">
    <source>
        <dbReference type="EMBL" id="CAF3861088.1"/>
    </source>
</evidence>
<feature type="transmembrane region" description="Helical" evidence="1">
    <location>
        <begin position="44"/>
        <end position="62"/>
    </location>
</feature>
<name>A0A819F5H7_9BILA</name>
<dbReference type="EMBL" id="CAJOBB010001466">
    <property type="protein sequence ID" value="CAF3861088.1"/>
    <property type="molecule type" value="Genomic_DNA"/>
</dbReference>
<proteinExistence type="predicted"/>
<sequence>MSNGSPLIQRNAHTVSVSREICRAIKENNIELRRKYPFLFHQDCIGGMIFGGSILLISLFIYLYLSNYISAISTTILIGIAISFLHELEHDIIHNLCFKQQRWIQNFMFVFMWIAKLHVSPWFRRQEHLKHHLLSGQTNDVEERLIGLGLKPNRKRMAVSMHPYGSVLVGDDVARDAQHFNLHGLLTTTAPAALVFLFITRLFIAYNLLFMIYSYFNYDIVTIFGFHTFYPIIRTLAVCLTLPNLIRQSSLILMSNCCHYYGDIPLNNVYYQNQILDSWYVFPFQLFCFNFGATHIVHHYVPSQPFYIRHFTARAIKDMMINLGVRHNDFGILWRSNRYSVDPKEDNKQRFYGKCWFVVCLLLGVPLFIVWDVMVMHKLNKSILKLMKKKYSNGSLKEMDDSDDKAFSSDSNKFDSNDTVNNSALINLNALVNKIVLNDVSADQVDEISKTAVET</sequence>
<evidence type="ECO:0000259" key="2">
    <source>
        <dbReference type="Pfam" id="PF00487"/>
    </source>
</evidence>
<accession>A0A819F5H7</accession>
<dbReference type="EMBL" id="CAJNOE010001164">
    <property type="protein sequence ID" value="CAF1395551.1"/>
    <property type="molecule type" value="Genomic_DNA"/>
</dbReference>
<dbReference type="Pfam" id="PF00487">
    <property type="entry name" value="FA_desaturase"/>
    <property type="match status" value="1"/>
</dbReference>
<protein>
    <recommendedName>
        <fullName evidence="2">Fatty acid desaturase domain-containing protein</fullName>
    </recommendedName>
</protein>
<dbReference type="AlphaFoldDB" id="A0A819F5H7"/>
<dbReference type="InterPro" id="IPR005804">
    <property type="entry name" value="FA_desaturase_dom"/>
</dbReference>
<gene>
    <name evidence="3" type="ORF">IZO911_LOCUS39198</name>
    <name evidence="4" type="ORF">KXQ929_LOCUS20657</name>
</gene>
<evidence type="ECO:0000313" key="3">
    <source>
        <dbReference type="EMBL" id="CAF1395551.1"/>
    </source>
</evidence>
<feature type="transmembrane region" description="Helical" evidence="1">
    <location>
        <begin position="192"/>
        <end position="216"/>
    </location>
</feature>
<keyword evidence="1" id="KW-1133">Transmembrane helix</keyword>
<organism evidence="4 5">
    <name type="scientific">Adineta steineri</name>
    <dbReference type="NCBI Taxonomy" id="433720"/>
    <lineage>
        <taxon>Eukaryota</taxon>
        <taxon>Metazoa</taxon>
        <taxon>Spiralia</taxon>
        <taxon>Gnathifera</taxon>
        <taxon>Rotifera</taxon>
        <taxon>Eurotatoria</taxon>
        <taxon>Bdelloidea</taxon>
        <taxon>Adinetida</taxon>
        <taxon>Adinetidae</taxon>
        <taxon>Adineta</taxon>
    </lineage>
</organism>
<feature type="transmembrane region" description="Helical" evidence="1">
    <location>
        <begin position="356"/>
        <end position="379"/>
    </location>
</feature>
<dbReference type="Proteomes" id="UP000663868">
    <property type="component" value="Unassembled WGS sequence"/>
</dbReference>
<feature type="transmembrane region" description="Helical" evidence="1">
    <location>
        <begin position="228"/>
        <end position="246"/>
    </location>
</feature>
<evidence type="ECO:0000313" key="5">
    <source>
        <dbReference type="Proteomes" id="UP000663868"/>
    </source>
</evidence>